<comment type="caution">
    <text evidence="3">The sequence shown here is derived from an EMBL/GenBank/DDBJ whole genome shotgun (WGS) entry which is preliminary data.</text>
</comment>
<keyword evidence="2" id="KW-0732">Signal</keyword>
<proteinExistence type="predicted"/>
<sequence>MFLLHLAALVLAIALKVDCVPLVAIFTTVEFLLIIAAVVHAFLPVFEVVLTIIGVDILVGLAKIVCALFMSISDDGFDCTKTTCRTFNLTETERFCTFWLLLASATFDHFFALVVLAHSPQLRMFESDEKYH</sequence>
<gene>
    <name evidence="3" type="ORF">CAUJ_LOCUS3972</name>
</gene>
<keyword evidence="1" id="KW-0812">Transmembrane</keyword>
<keyword evidence="1" id="KW-1133">Transmembrane helix</keyword>
<feature type="signal peptide" evidence="2">
    <location>
        <begin position="1"/>
        <end position="19"/>
    </location>
</feature>
<feature type="chain" id="PRO_5035736628" description="MARVEL domain-containing protein" evidence="2">
    <location>
        <begin position="20"/>
        <end position="132"/>
    </location>
</feature>
<evidence type="ECO:0000256" key="1">
    <source>
        <dbReference type="SAM" id="Phobius"/>
    </source>
</evidence>
<dbReference type="OrthoDB" id="5830733at2759"/>
<evidence type="ECO:0000313" key="4">
    <source>
        <dbReference type="Proteomes" id="UP000835052"/>
    </source>
</evidence>
<dbReference type="AlphaFoldDB" id="A0A8S1GYK9"/>
<feature type="transmembrane region" description="Helical" evidence="1">
    <location>
        <begin position="24"/>
        <end position="43"/>
    </location>
</feature>
<feature type="transmembrane region" description="Helical" evidence="1">
    <location>
        <begin position="50"/>
        <end position="72"/>
    </location>
</feature>
<evidence type="ECO:0008006" key="5">
    <source>
        <dbReference type="Google" id="ProtNLM"/>
    </source>
</evidence>
<evidence type="ECO:0000313" key="3">
    <source>
        <dbReference type="EMBL" id="CAD6188053.1"/>
    </source>
</evidence>
<reference evidence="3" key="1">
    <citation type="submission" date="2020-10" db="EMBL/GenBank/DDBJ databases">
        <authorList>
            <person name="Kikuchi T."/>
        </authorList>
    </citation>
    <scope>NUCLEOTIDE SEQUENCE</scope>
    <source>
        <strain evidence="3">NKZ352</strain>
    </source>
</reference>
<feature type="transmembrane region" description="Helical" evidence="1">
    <location>
        <begin position="98"/>
        <end position="117"/>
    </location>
</feature>
<name>A0A8S1GYK9_9PELO</name>
<keyword evidence="4" id="KW-1185">Reference proteome</keyword>
<dbReference type="Proteomes" id="UP000835052">
    <property type="component" value="Unassembled WGS sequence"/>
</dbReference>
<keyword evidence="1" id="KW-0472">Membrane</keyword>
<dbReference type="EMBL" id="CAJGYM010000007">
    <property type="protein sequence ID" value="CAD6188053.1"/>
    <property type="molecule type" value="Genomic_DNA"/>
</dbReference>
<protein>
    <recommendedName>
        <fullName evidence="5">MARVEL domain-containing protein</fullName>
    </recommendedName>
</protein>
<accession>A0A8S1GYK9</accession>
<organism evidence="3 4">
    <name type="scientific">Caenorhabditis auriculariae</name>
    <dbReference type="NCBI Taxonomy" id="2777116"/>
    <lineage>
        <taxon>Eukaryota</taxon>
        <taxon>Metazoa</taxon>
        <taxon>Ecdysozoa</taxon>
        <taxon>Nematoda</taxon>
        <taxon>Chromadorea</taxon>
        <taxon>Rhabditida</taxon>
        <taxon>Rhabditina</taxon>
        <taxon>Rhabditomorpha</taxon>
        <taxon>Rhabditoidea</taxon>
        <taxon>Rhabditidae</taxon>
        <taxon>Peloderinae</taxon>
        <taxon>Caenorhabditis</taxon>
    </lineage>
</organism>
<evidence type="ECO:0000256" key="2">
    <source>
        <dbReference type="SAM" id="SignalP"/>
    </source>
</evidence>